<organism evidence="2 3">
    <name type="scientific">Helicobacter canis</name>
    <dbReference type="NCBI Taxonomy" id="29419"/>
    <lineage>
        <taxon>Bacteria</taxon>
        <taxon>Pseudomonadati</taxon>
        <taxon>Campylobacterota</taxon>
        <taxon>Epsilonproteobacteria</taxon>
        <taxon>Campylobacterales</taxon>
        <taxon>Helicobacteraceae</taxon>
        <taxon>Helicobacter</taxon>
    </lineage>
</organism>
<evidence type="ECO:0000256" key="1">
    <source>
        <dbReference type="SAM" id="Phobius"/>
    </source>
</evidence>
<feature type="transmembrane region" description="Helical" evidence="1">
    <location>
        <begin position="38"/>
        <end position="61"/>
    </location>
</feature>
<sequence length="235" mass="26357">MKLESTFENARILMRWGVLGMPICALLAFIAVSDLDMLLFVSLGGYVCALLCYMSGAYLFAKATRSSLFMLNCARFFALLVFIILLSVLTEIFNDDMFGLIIICLSCAIFSVVFLLLERKIALELYARTEVRYFVLGFRVRLVFVALFVGICLIIAFSIGTGLELQSSIAALNNADNLKHFWQQNPLMLAYCAIALIMLVSLFVSSLLYIMAYWKICHYSSEPRPSECKGLCGCK</sequence>
<gene>
    <name evidence="2" type="ORF">NCTC12410_00669</name>
</gene>
<dbReference type="AlphaFoldDB" id="A0A377J2X1"/>
<feature type="transmembrane region" description="Helical" evidence="1">
    <location>
        <begin position="138"/>
        <end position="159"/>
    </location>
</feature>
<dbReference type="OrthoDB" id="5329549at2"/>
<dbReference type="EMBL" id="UGHV01000001">
    <property type="protein sequence ID" value="STO96852.1"/>
    <property type="molecule type" value="Genomic_DNA"/>
</dbReference>
<keyword evidence="1" id="KW-1133">Transmembrane helix</keyword>
<evidence type="ECO:0000313" key="2">
    <source>
        <dbReference type="EMBL" id="STO96852.1"/>
    </source>
</evidence>
<dbReference type="Proteomes" id="UP000254841">
    <property type="component" value="Unassembled WGS sequence"/>
</dbReference>
<feature type="transmembrane region" description="Helical" evidence="1">
    <location>
        <begin position="12"/>
        <end position="32"/>
    </location>
</feature>
<dbReference type="RefSeq" id="WP_115011149.1">
    <property type="nucleotide sequence ID" value="NZ_UGHV01000001.1"/>
</dbReference>
<accession>A0A377J2X1</accession>
<keyword evidence="1" id="KW-0472">Membrane</keyword>
<name>A0A377J2X1_9HELI</name>
<reference evidence="2 3" key="1">
    <citation type="submission" date="2018-06" db="EMBL/GenBank/DDBJ databases">
        <authorList>
            <consortium name="Pathogen Informatics"/>
            <person name="Doyle S."/>
        </authorList>
    </citation>
    <scope>NUCLEOTIDE SEQUENCE [LARGE SCALE GENOMIC DNA]</scope>
    <source>
        <strain evidence="2 3">NCTC12410</strain>
    </source>
</reference>
<protein>
    <submittedName>
        <fullName evidence="2">Uncharacterized protein</fullName>
    </submittedName>
</protein>
<feature type="transmembrane region" description="Helical" evidence="1">
    <location>
        <begin position="98"/>
        <end position="117"/>
    </location>
</feature>
<proteinExistence type="predicted"/>
<keyword evidence="1" id="KW-0812">Transmembrane</keyword>
<feature type="transmembrane region" description="Helical" evidence="1">
    <location>
        <begin position="188"/>
        <end position="214"/>
    </location>
</feature>
<feature type="transmembrane region" description="Helical" evidence="1">
    <location>
        <begin position="73"/>
        <end position="92"/>
    </location>
</feature>
<evidence type="ECO:0000313" key="3">
    <source>
        <dbReference type="Proteomes" id="UP000254841"/>
    </source>
</evidence>